<organism evidence="6 7">
    <name type="scientific">Symbiodinium microadriaticum</name>
    <name type="common">Dinoflagellate</name>
    <name type="synonym">Zooxanthella microadriatica</name>
    <dbReference type="NCBI Taxonomy" id="2951"/>
    <lineage>
        <taxon>Eukaryota</taxon>
        <taxon>Sar</taxon>
        <taxon>Alveolata</taxon>
        <taxon>Dinophyceae</taxon>
        <taxon>Suessiales</taxon>
        <taxon>Symbiodiniaceae</taxon>
        <taxon>Symbiodinium</taxon>
    </lineage>
</organism>
<dbReference type="Gene3D" id="3.90.70.80">
    <property type="match status" value="1"/>
</dbReference>
<keyword evidence="3" id="KW-0963">Cytoplasm</keyword>
<accession>A0A1Q9DGL7</accession>
<comment type="function">
    <text evidence="3">Hydrolase that can remove conjugated ubiquitin from proteins and may therefore play an important regulatory role at the level of protein turnover by preventing degradation.</text>
</comment>
<feature type="compositionally biased region" description="Basic and acidic residues" evidence="4">
    <location>
        <begin position="1509"/>
        <end position="1519"/>
    </location>
</feature>
<feature type="compositionally biased region" description="Basic and acidic residues" evidence="4">
    <location>
        <begin position="934"/>
        <end position="945"/>
    </location>
</feature>
<dbReference type="GO" id="GO:0036503">
    <property type="term" value="P:ERAD pathway"/>
    <property type="evidence" value="ECO:0007669"/>
    <property type="project" value="TreeGrafter"/>
</dbReference>
<dbReference type="GO" id="GO:0004843">
    <property type="term" value="F:cysteine-type deubiquitinase activity"/>
    <property type="evidence" value="ECO:0007669"/>
    <property type="project" value="UniProtKB-UniRule"/>
</dbReference>
<evidence type="ECO:0000256" key="4">
    <source>
        <dbReference type="SAM" id="MobiDB-lite"/>
    </source>
</evidence>
<evidence type="ECO:0000313" key="7">
    <source>
        <dbReference type="Proteomes" id="UP000186817"/>
    </source>
</evidence>
<evidence type="ECO:0000259" key="5">
    <source>
        <dbReference type="PROSITE" id="PS50802"/>
    </source>
</evidence>
<feature type="region of interest" description="Disordered" evidence="4">
    <location>
        <begin position="1480"/>
        <end position="1526"/>
    </location>
</feature>
<dbReference type="OrthoDB" id="427205at2759"/>
<evidence type="ECO:0000256" key="1">
    <source>
        <dbReference type="ARBA" id="ARBA00000707"/>
    </source>
</evidence>
<proteinExistence type="predicted"/>
<keyword evidence="3" id="KW-0833">Ubl conjugation pathway</keyword>
<comment type="caution">
    <text evidence="6">The sequence shown here is derived from an EMBL/GenBank/DDBJ whole genome shotgun (WGS) entry which is preliminary data.</text>
</comment>
<dbReference type="CDD" id="cd22744">
    <property type="entry name" value="OTU"/>
    <property type="match status" value="1"/>
</dbReference>
<dbReference type="GO" id="GO:0030968">
    <property type="term" value="P:endoplasmic reticulum unfolded protein response"/>
    <property type="evidence" value="ECO:0007669"/>
    <property type="project" value="TreeGrafter"/>
</dbReference>
<dbReference type="Proteomes" id="UP000186817">
    <property type="component" value="Unassembled WGS sequence"/>
</dbReference>
<dbReference type="EMBL" id="LSRX01000548">
    <property type="protein sequence ID" value="OLP94321.1"/>
    <property type="molecule type" value="Genomic_DNA"/>
</dbReference>
<keyword evidence="3" id="KW-0788">Thiol protease</keyword>
<dbReference type="InterPro" id="IPR038765">
    <property type="entry name" value="Papain-like_cys_pep_sf"/>
</dbReference>
<dbReference type="SUPFAM" id="SSF54001">
    <property type="entry name" value="Cysteine proteinases"/>
    <property type="match status" value="1"/>
</dbReference>
<dbReference type="Pfam" id="PF02338">
    <property type="entry name" value="OTU"/>
    <property type="match status" value="1"/>
</dbReference>
<dbReference type="InterPro" id="IPR003323">
    <property type="entry name" value="OTU_dom"/>
</dbReference>
<sequence length="2459" mass="268963">MAAATTTATSARPLKVLYLFSGTPRKLDMPACLQQLAAAWTLQLKTECVDVKRSAKHDLSLPKVRRSYLDRIAAKEFDAVLLSPPCSSFSRATWANFRGPRPVRSYECPRGLQTLTPAERDRAIMGNIFTDFSYEVAALVADGAATFLAMEQPEDLGALASGPHEGLRPASMWQWPQLADLLQKGLLWRFTRGIMQGTRRRYHPAAKLFRGGGNLSTMGAGYARLAAGGERGCTLASDSELHRQLRELWKNWLEAQDLGEPGLLDVAPGQPLYLKLLRAMLEAAGDPDRDFLRQAEEGLRVGILGALPRTPHVFEEQLKWPLENSPWEASLAWVPNYTARLRSTLTSLGQSSRRTFASEGLMAKMSMGEFLERYGEHTAIAALAVIVEDEELDKKRIIHDATHGVRVNHRIRCRDKLRSPGAREKKHQLREHEEEGDTAFSVVGVGDIAKAHRRYKHSYKEHGYLTCQVDTKEEVPGDPASQTVYVNLVGTFGLSCASYWWTRIAACGLRLTYHLLGPDFPLDLLLYADDLEAMGKGPSRVEWLGMETEYPTYKLGLSLKRATWLVEVLCGWLADRLESGGRLQKPEPLLEGAAPLRFFTDAKAEAGRAWIGGFLELVDGCQGPWFSLEVVDSWARWAFAKGDPGKVIAALELLATLVGVRLWVPDGDARKTSRVAIRGYTDNQSNESLLRFPYAEGNHFVTELRHEVMRDFGGSQPLRDNTAGGAPNLGGASHAMEGESYNDDVRKAAGQNWGGCLSLSSASPAVEEVERAFLQGPDVGRGQHNCSCSASEAPTAPDLQDVALAFAQGTLGLPGTRGGQSFYKANTIMNYPSIELTLPIPRSPYAEGDGSPSTVAPSSASVSGGGQSSCNDESTQDTAAGLEVECDEFQEINKTREGQKIVYAASPFPLASWLKEENEDVVCAASLSSPASWSKEEHEEPERPHPSPNPPLARPGLPLVAARNECHGKGDFSWGGQIDHVFGGFIWEDAHDAGSHGRPMQNDIAIHGVGSPGGQSDDVYGSFIWEDATDAGSHGMPLQSDDTTCGHCAEAQSVCLTWRPGLPSRAPWTFGERGQWRIKFGVDLSSLLGQDFSASIRKFIEQAVHKAIQDALQGMSLGNIGETVQEQPGPKRRKRQHERANAPAPSNEPSAPHDEASKPTKGPGKGGKKGTDATVPPSAAGKGRGQEGGHKGKGKGPKGSAIKPPTPDSGNEGDEWTTVSRQKPQGPWQLRDADWSAPTFSFDDVAEAIEKATGVFRAVVLCGPEQADLLATVLLGSKKPHGVIAVTPDHPEASARCPGAVGNSCVFKQVQFHHISSAGVELPSPKVLATKAPKVVASKTAVMYVRVYKKYVAKNAWKDILANPQRAFHHWIAQQHVKVQDSWGWAKEQTQGEDSKIYALFRVPEADVAAFAALSGREGFFIDPPRWTTFPAFSVQWAEKEVKETDLEFLQRVRAVESKFGVVVGRRGLGKRVARDANQVAQAASQDNAEEVPATDASMEASSKQAPSEGKEAKRESTSKGKGVAKRVCTETRDLPKGVEQQQAPTDGSCLFHAASAAIAHILKCEPEAHSVLRAKVVQHFKKNSSRYEAMWDKELPDRSQGNNFQDYISAIAVVDTWAGPMELAALGRIYDIKFVIYPRSPDLEVCAVHVNQRKRVAALAFTGSHYEWLKPVSKLPQELCDVTTPPPQATPSLMPSEADVNVASAPGYIRAWCAAGLFEFLCDEEVCQFVIASFYGQSGNAPAAAAQAEDVLAACSHSNLPFIVAGDFNLEPNESILGETRATGAVKSLDDASCGAPLPATGPGRKRRIDHGLCHWSVAASAILHFDPHFSDHASVCYEIPLDVPPFHVGPRRRPMNRDTNDVIADRFSQVDCAPFREALAQGNVDNAWCILSDWAEDCLTTNDTEAQEDRLSVLSDFVSAELPRHQAQEAAAVKAQWKQLLRDDINRQRTFVKAGSLYKMPLAWWAMAAELWSHVWSNADVPKAWKYAKVTLIRKKGGPSTRPITLTQIMWRIGAKCVARALRQWAPEWASESDHGGLPGRSISDVLFQVQASLHRGASTAALMDVAGYFDAMNATENLYPLGCAYAVGSSFGVLLFWTLTKRYVQASCFQSRRALHRVPSPVSSDWSPLLKATFGVAAWRWAAVASLQLARKAMTTKFPSTLVLMELAEELSDKNCELQLQWIRRDLNQLADDLTNENFASFDPNFRIDLKGEALEWRVLGRLLCHATSYFEELGEAKRIKKVHATRYEVLKRPAAAKKRPSSGKSGKSGWATYRAKEELARIRTENELRQLKKERAELQSPPLGLNAAFISAVKKEELQKDPADLAAIQKDHPAEELPAIQNVKEELSEEFAAIQTVEEELSLQAGCLKLNGEGTPSPVLSAHVLQFCAVRNSVKFSQVWSALEGPGRAMGKPQIKRKHRLKLRKLATLAKPEVPLCGDVPKPLAGLLLGMGLLP</sequence>
<dbReference type="Gene3D" id="3.60.10.10">
    <property type="entry name" value="Endonuclease/exonuclease/phosphatase"/>
    <property type="match status" value="1"/>
</dbReference>
<comment type="catalytic activity">
    <reaction evidence="1 3">
        <text>Thiol-dependent hydrolysis of ester, thioester, amide, peptide and isopeptide bonds formed by the C-terminal Gly of ubiquitin (a 76-residue protein attached to proteins as an intracellular targeting signal).</text>
        <dbReference type="EC" id="3.4.19.12"/>
    </reaction>
</comment>
<feature type="compositionally biased region" description="Low complexity" evidence="4">
    <location>
        <begin position="1141"/>
        <end position="1150"/>
    </location>
</feature>
<evidence type="ECO:0000313" key="6">
    <source>
        <dbReference type="EMBL" id="OLP94321.1"/>
    </source>
</evidence>
<keyword evidence="2 3" id="KW-0378">Hydrolase</keyword>
<dbReference type="SUPFAM" id="SSF56219">
    <property type="entry name" value="DNase I-like"/>
    <property type="match status" value="1"/>
</dbReference>
<keyword evidence="3" id="KW-0645">Protease</keyword>
<evidence type="ECO:0000256" key="2">
    <source>
        <dbReference type="ARBA" id="ARBA00022801"/>
    </source>
</evidence>
<protein>
    <recommendedName>
        <fullName evidence="3">Ubiquitin thioesterase OTU</fullName>
        <ecNumber evidence="3">3.4.19.12</ecNumber>
    </recommendedName>
</protein>
<gene>
    <name evidence="6" type="primary">OTUD4</name>
    <name evidence="6" type="ORF">AK812_SmicGene23679</name>
</gene>
<dbReference type="PANTHER" id="PTHR13312:SF0">
    <property type="entry name" value="UBIQUITIN THIOESTERASE OTU1"/>
    <property type="match status" value="1"/>
</dbReference>
<evidence type="ECO:0000256" key="3">
    <source>
        <dbReference type="RuleBase" id="RU367104"/>
    </source>
</evidence>
<dbReference type="PROSITE" id="PS50802">
    <property type="entry name" value="OTU"/>
    <property type="match status" value="1"/>
</dbReference>
<reference evidence="6 7" key="1">
    <citation type="submission" date="2016-02" db="EMBL/GenBank/DDBJ databases">
        <title>Genome analysis of coral dinoflagellate symbionts highlights evolutionary adaptations to a symbiotic lifestyle.</title>
        <authorList>
            <person name="Aranda M."/>
            <person name="Li Y."/>
            <person name="Liew Y.J."/>
            <person name="Baumgarten S."/>
            <person name="Simakov O."/>
            <person name="Wilson M."/>
            <person name="Piel J."/>
            <person name="Ashoor H."/>
            <person name="Bougouffa S."/>
            <person name="Bajic V.B."/>
            <person name="Ryu T."/>
            <person name="Ravasi T."/>
            <person name="Bayer T."/>
            <person name="Micklem G."/>
            <person name="Kim H."/>
            <person name="Bhak J."/>
            <person name="Lajeunesse T.C."/>
            <person name="Voolstra C.R."/>
        </authorList>
    </citation>
    <scope>NUCLEOTIDE SEQUENCE [LARGE SCALE GENOMIC DNA]</scope>
    <source>
        <strain evidence="6 7">CCMP2467</strain>
    </source>
</reference>
<dbReference type="EC" id="3.4.19.12" evidence="3"/>
<comment type="subcellular location">
    <subcellularLocation>
        <location evidence="3">Cytoplasm</location>
    </subcellularLocation>
</comment>
<feature type="region of interest" description="Disordered" evidence="4">
    <location>
        <begin position="842"/>
        <end position="876"/>
    </location>
</feature>
<dbReference type="GO" id="GO:0016579">
    <property type="term" value="P:protein deubiquitination"/>
    <property type="evidence" value="ECO:0007669"/>
    <property type="project" value="TreeGrafter"/>
</dbReference>
<dbReference type="GO" id="GO:0005634">
    <property type="term" value="C:nucleus"/>
    <property type="evidence" value="ECO:0007669"/>
    <property type="project" value="TreeGrafter"/>
</dbReference>
<name>A0A1Q9DGL7_SYMMI</name>
<dbReference type="GO" id="GO:0005829">
    <property type="term" value="C:cytosol"/>
    <property type="evidence" value="ECO:0007669"/>
    <property type="project" value="TreeGrafter"/>
</dbReference>
<dbReference type="PANTHER" id="PTHR13312">
    <property type="entry name" value="HIV-INDUCED PROTEIN-7-LIKE PROTEASE"/>
    <property type="match status" value="1"/>
</dbReference>
<feature type="region of interest" description="Disordered" evidence="4">
    <location>
        <begin position="1121"/>
        <end position="1229"/>
    </location>
</feature>
<feature type="domain" description="OTU" evidence="5">
    <location>
        <begin position="1539"/>
        <end position="1673"/>
    </location>
</feature>
<dbReference type="InterPro" id="IPR036691">
    <property type="entry name" value="Endo/exonu/phosph_ase_sf"/>
</dbReference>
<feature type="region of interest" description="Disordered" evidence="4">
    <location>
        <begin position="932"/>
        <end position="957"/>
    </location>
</feature>
<feature type="compositionally biased region" description="Low complexity" evidence="4">
    <location>
        <begin position="850"/>
        <end position="862"/>
    </location>
</feature>
<keyword evidence="7" id="KW-1185">Reference proteome</keyword>